<dbReference type="Pfam" id="PF13041">
    <property type="entry name" value="PPR_2"/>
    <property type="match status" value="2"/>
</dbReference>
<dbReference type="Pfam" id="PF20431">
    <property type="entry name" value="E_motif"/>
    <property type="match status" value="1"/>
</dbReference>
<dbReference type="GO" id="GO:0003723">
    <property type="term" value="F:RNA binding"/>
    <property type="evidence" value="ECO:0007669"/>
    <property type="project" value="InterPro"/>
</dbReference>
<sequence length="465" mass="52244">MSHLAELSLQLLQKYIKHSKQINQIHAVLITDNLLLYNSTFKWMSTLLYNTLIRAYLNFHKPHNSLVLYKHMLVHQVPPNSHTFPSLVKAALHLMRPDSLYTQVIKRGVLKDPFVQTSFLCLYAQMGNLGDARKVFDEMSHPCIVSYNAMLDALCKNGEMGSAFLMFQSMPVRDIVSWTSIINGYGRNKCFYEAVEFFRIMMVHGDVRGFYVKPNEATFVSVLSSCTNLLGGGGLCQGKQIHAYMIKNESELTVFMGTALIAHYGKLGYLVYALRVFDYMVDKQVCTWNALISSLALNSMENQALDIFAKMKSRGVKPNEVTFVAVLVACARANLVELGLELFETMSRVSRIVPRMEHYGCVVDLLGRAGLLTEAREFIRRMPFEPDASVLGALLGACKVHGAIELGNEVAKRIIELQPLHCGRYVLLSSIYAEADRWDNAAQLRNAMVDAGIQKVPAFSMIDSM</sequence>
<dbReference type="GO" id="GO:0009451">
    <property type="term" value="P:RNA modification"/>
    <property type="evidence" value="ECO:0007669"/>
    <property type="project" value="InterPro"/>
</dbReference>
<dbReference type="PANTHER" id="PTHR47926:SF348">
    <property type="entry name" value="PENTATRICOPEPTIDE REPEAT-CONTAINING PROTEIN"/>
    <property type="match status" value="1"/>
</dbReference>
<accession>A0AAD8MMF5</accession>
<evidence type="ECO:0000256" key="2">
    <source>
        <dbReference type="PROSITE-ProRule" id="PRU00708"/>
    </source>
</evidence>
<dbReference type="FunFam" id="1.25.40.10:FF:000090">
    <property type="entry name" value="Pentatricopeptide repeat-containing protein, chloroplastic"/>
    <property type="match status" value="1"/>
</dbReference>
<protein>
    <submittedName>
        <fullName evidence="3">Pentatricopeptide repeat-containing protein</fullName>
    </submittedName>
</protein>
<evidence type="ECO:0000256" key="1">
    <source>
        <dbReference type="ARBA" id="ARBA00022737"/>
    </source>
</evidence>
<dbReference type="PROSITE" id="PS51375">
    <property type="entry name" value="PPR"/>
    <property type="match status" value="3"/>
</dbReference>
<keyword evidence="1" id="KW-0677">Repeat</keyword>
<dbReference type="AlphaFoldDB" id="A0AAD8MMF5"/>
<feature type="repeat" description="PPR" evidence="2">
    <location>
        <begin position="284"/>
        <end position="318"/>
    </location>
</feature>
<gene>
    <name evidence="3" type="ORF">POM88_024836</name>
</gene>
<feature type="repeat" description="PPR" evidence="2">
    <location>
        <begin position="143"/>
        <end position="177"/>
    </location>
</feature>
<dbReference type="InterPro" id="IPR002885">
    <property type="entry name" value="PPR_rpt"/>
</dbReference>
<organism evidence="3 4">
    <name type="scientific">Heracleum sosnowskyi</name>
    <dbReference type="NCBI Taxonomy" id="360622"/>
    <lineage>
        <taxon>Eukaryota</taxon>
        <taxon>Viridiplantae</taxon>
        <taxon>Streptophyta</taxon>
        <taxon>Embryophyta</taxon>
        <taxon>Tracheophyta</taxon>
        <taxon>Spermatophyta</taxon>
        <taxon>Magnoliopsida</taxon>
        <taxon>eudicotyledons</taxon>
        <taxon>Gunneridae</taxon>
        <taxon>Pentapetalae</taxon>
        <taxon>asterids</taxon>
        <taxon>campanulids</taxon>
        <taxon>Apiales</taxon>
        <taxon>Apiaceae</taxon>
        <taxon>Apioideae</taxon>
        <taxon>apioid superclade</taxon>
        <taxon>Tordylieae</taxon>
        <taxon>Tordyliinae</taxon>
        <taxon>Heracleum</taxon>
    </lineage>
</organism>
<dbReference type="EMBL" id="JAUIZM010000006">
    <property type="protein sequence ID" value="KAK1378092.1"/>
    <property type="molecule type" value="Genomic_DNA"/>
</dbReference>
<dbReference type="Pfam" id="PF01535">
    <property type="entry name" value="PPR"/>
    <property type="match status" value="4"/>
</dbReference>
<reference evidence="3" key="1">
    <citation type="submission" date="2023-02" db="EMBL/GenBank/DDBJ databases">
        <title>Genome of toxic invasive species Heracleum sosnowskyi carries increased number of genes despite the absence of recent whole-genome duplications.</title>
        <authorList>
            <person name="Schelkunov M."/>
            <person name="Shtratnikova V."/>
            <person name="Makarenko M."/>
            <person name="Klepikova A."/>
            <person name="Omelchenko D."/>
            <person name="Novikova G."/>
            <person name="Obukhova E."/>
            <person name="Bogdanov V."/>
            <person name="Penin A."/>
            <person name="Logacheva M."/>
        </authorList>
    </citation>
    <scope>NUCLEOTIDE SEQUENCE</scope>
    <source>
        <strain evidence="3">Hsosn_3</strain>
        <tissue evidence="3">Leaf</tissue>
    </source>
</reference>
<dbReference type="NCBIfam" id="TIGR00756">
    <property type="entry name" value="PPR"/>
    <property type="match status" value="3"/>
</dbReference>
<dbReference type="PANTHER" id="PTHR47926">
    <property type="entry name" value="PENTATRICOPEPTIDE REPEAT-CONTAINING PROTEIN"/>
    <property type="match status" value="1"/>
</dbReference>
<name>A0AAD8MMF5_9APIA</name>
<proteinExistence type="predicted"/>
<comment type="caution">
    <text evidence="3">The sequence shown here is derived from an EMBL/GenBank/DDBJ whole genome shotgun (WGS) entry which is preliminary data.</text>
</comment>
<dbReference type="Gene3D" id="1.25.40.10">
    <property type="entry name" value="Tetratricopeptide repeat domain"/>
    <property type="match status" value="2"/>
</dbReference>
<evidence type="ECO:0000313" key="3">
    <source>
        <dbReference type="EMBL" id="KAK1378092.1"/>
    </source>
</evidence>
<evidence type="ECO:0000313" key="4">
    <source>
        <dbReference type="Proteomes" id="UP001237642"/>
    </source>
</evidence>
<dbReference type="InterPro" id="IPR011990">
    <property type="entry name" value="TPR-like_helical_dom_sf"/>
</dbReference>
<feature type="repeat" description="PPR" evidence="2">
    <location>
        <begin position="45"/>
        <end position="79"/>
    </location>
</feature>
<reference evidence="3" key="2">
    <citation type="submission" date="2023-05" db="EMBL/GenBank/DDBJ databases">
        <authorList>
            <person name="Schelkunov M.I."/>
        </authorList>
    </citation>
    <scope>NUCLEOTIDE SEQUENCE</scope>
    <source>
        <strain evidence="3">Hsosn_3</strain>
        <tissue evidence="3">Leaf</tissue>
    </source>
</reference>
<dbReference type="Proteomes" id="UP001237642">
    <property type="component" value="Unassembled WGS sequence"/>
</dbReference>
<dbReference type="InterPro" id="IPR046960">
    <property type="entry name" value="PPR_At4g14850-like_plant"/>
</dbReference>
<keyword evidence="4" id="KW-1185">Reference proteome</keyword>
<dbReference type="InterPro" id="IPR046848">
    <property type="entry name" value="E_motif"/>
</dbReference>